<name>A0A4Z2EIT6_9TELE</name>
<dbReference type="EMBL" id="SRLO01006500">
    <property type="protein sequence ID" value="TNN28743.1"/>
    <property type="molecule type" value="Genomic_DNA"/>
</dbReference>
<keyword evidence="2" id="KW-1185">Reference proteome</keyword>
<dbReference type="Proteomes" id="UP000314294">
    <property type="component" value="Unassembled WGS sequence"/>
</dbReference>
<comment type="caution">
    <text evidence="1">The sequence shown here is derived from an EMBL/GenBank/DDBJ whole genome shotgun (WGS) entry which is preliminary data.</text>
</comment>
<reference evidence="1 2" key="1">
    <citation type="submission" date="2019-03" db="EMBL/GenBank/DDBJ databases">
        <title>First draft genome of Liparis tanakae, snailfish: a comprehensive survey of snailfish specific genes.</title>
        <authorList>
            <person name="Kim W."/>
            <person name="Song I."/>
            <person name="Jeong J.-H."/>
            <person name="Kim D."/>
            <person name="Kim S."/>
            <person name="Ryu S."/>
            <person name="Song J.Y."/>
            <person name="Lee S.K."/>
        </authorList>
    </citation>
    <scope>NUCLEOTIDE SEQUENCE [LARGE SCALE GENOMIC DNA]</scope>
    <source>
        <tissue evidence="1">Muscle</tissue>
    </source>
</reference>
<proteinExistence type="predicted"/>
<organism evidence="1 2">
    <name type="scientific">Liparis tanakae</name>
    <name type="common">Tanaka's snailfish</name>
    <dbReference type="NCBI Taxonomy" id="230148"/>
    <lineage>
        <taxon>Eukaryota</taxon>
        <taxon>Metazoa</taxon>
        <taxon>Chordata</taxon>
        <taxon>Craniata</taxon>
        <taxon>Vertebrata</taxon>
        <taxon>Euteleostomi</taxon>
        <taxon>Actinopterygii</taxon>
        <taxon>Neopterygii</taxon>
        <taxon>Teleostei</taxon>
        <taxon>Neoteleostei</taxon>
        <taxon>Acanthomorphata</taxon>
        <taxon>Eupercaria</taxon>
        <taxon>Perciformes</taxon>
        <taxon>Cottioidei</taxon>
        <taxon>Cottales</taxon>
        <taxon>Liparidae</taxon>
        <taxon>Liparis</taxon>
    </lineage>
</organism>
<dbReference type="AlphaFoldDB" id="A0A4Z2EIT6"/>
<evidence type="ECO:0000313" key="1">
    <source>
        <dbReference type="EMBL" id="TNN28743.1"/>
    </source>
</evidence>
<sequence length="59" mass="6994">MQRVRQRFREHIQGLRKVQEYSRLALRSGVRRRVTRLKQNKLLELLNGGSVKCARVAPH</sequence>
<accession>A0A4Z2EIT6</accession>
<protein>
    <submittedName>
        <fullName evidence="1">Uncharacterized protein</fullName>
    </submittedName>
</protein>
<evidence type="ECO:0000313" key="2">
    <source>
        <dbReference type="Proteomes" id="UP000314294"/>
    </source>
</evidence>
<gene>
    <name evidence="1" type="ORF">EYF80_061108</name>
</gene>